<dbReference type="Gene3D" id="3.40.50.200">
    <property type="entry name" value="Peptidase S8/S53 domain"/>
    <property type="match status" value="1"/>
</dbReference>
<organism evidence="9 10">
    <name type="scientific">Rubrivivax albus</name>
    <dbReference type="NCBI Taxonomy" id="2499835"/>
    <lineage>
        <taxon>Bacteria</taxon>
        <taxon>Pseudomonadati</taxon>
        <taxon>Pseudomonadota</taxon>
        <taxon>Betaproteobacteria</taxon>
        <taxon>Burkholderiales</taxon>
        <taxon>Sphaerotilaceae</taxon>
        <taxon>Rubrivivax</taxon>
    </lineage>
</organism>
<dbReference type="PANTHER" id="PTHR46580:SF2">
    <property type="entry name" value="MAM DOMAIN-CONTAINING PROTEIN"/>
    <property type="match status" value="1"/>
</dbReference>
<dbReference type="PANTHER" id="PTHR46580">
    <property type="entry name" value="SENSOR KINASE-RELATED"/>
    <property type="match status" value="1"/>
</dbReference>
<proteinExistence type="inferred from homology"/>
<keyword evidence="4 5" id="KW-0720">Serine protease</keyword>
<dbReference type="InterPro" id="IPR022398">
    <property type="entry name" value="Peptidase_S8_His-AS"/>
</dbReference>
<dbReference type="InterPro" id="IPR023828">
    <property type="entry name" value="Peptidase_S8_Ser-AS"/>
</dbReference>
<evidence type="ECO:0000256" key="3">
    <source>
        <dbReference type="ARBA" id="ARBA00022801"/>
    </source>
</evidence>
<keyword evidence="2 6" id="KW-0732">Signal</keyword>
<evidence type="ECO:0000313" key="10">
    <source>
        <dbReference type="Proteomes" id="UP000288178"/>
    </source>
</evidence>
<dbReference type="InterPro" id="IPR013517">
    <property type="entry name" value="FG-GAP"/>
</dbReference>
<dbReference type="SUPFAM" id="SSF52743">
    <property type="entry name" value="Subtilisin-like"/>
    <property type="match status" value="1"/>
</dbReference>
<comment type="similarity">
    <text evidence="5">Belongs to the peptidase S8 family.</text>
</comment>
<dbReference type="OrthoDB" id="9798386at2"/>
<accession>A0A3S2VZZ4</accession>
<dbReference type="InterPro" id="IPR036852">
    <property type="entry name" value="Peptidase_S8/S53_dom_sf"/>
</dbReference>
<feature type="chain" id="PRO_5018625478" description="Peptidase S8/S53 domain-containing protein" evidence="6">
    <location>
        <begin position="25"/>
        <end position="963"/>
    </location>
</feature>
<evidence type="ECO:0000256" key="5">
    <source>
        <dbReference type="PROSITE-ProRule" id="PRU01240"/>
    </source>
</evidence>
<dbReference type="PRINTS" id="PR00723">
    <property type="entry name" value="SUBTILISIN"/>
</dbReference>
<evidence type="ECO:0000256" key="1">
    <source>
        <dbReference type="ARBA" id="ARBA00022670"/>
    </source>
</evidence>
<evidence type="ECO:0000256" key="4">
    <source>
        <dbReference type="ARBA" id="ARBA00022825"/>
    </source>
</evidence>
<dbReference type="InterPro" id="IPR044060">
    <property type="entry name" value="Bacterial_rp_domain"/>
</dbReference>
<dbReference type="SUPFAM" id="SSF69318">
    <property type="entry name" value="Integrin alpha N-terminal domain"/>
    <property type="match status" value="1"/>
</dbReference>
<evidence type="ECO:0000259" key="7">
    <source>
        <dbReference type="Pfam" id="PF00082"/>
    </source>
</evidence>
<evidence type="ECO:0000256" key="2">
    <source>
        <dbReference type="ARBA" id="ARBA00022729"/>
    </source>
</evidence>
<evidence type="ECO:0000313" key="9">
    <source>
        <dbReference type="EMBL" id="RVT54321.1"/>
    </source>
</evidence>
<evidence type="ECO:0008006" key="11">
    <source>
        <dbReference type="Google" id="ProtNLM"/>
    </source>
</evidence>
<feature type="active site" description="Charge relay system" evidence="5">
    <location>
        <position position="218"/>
    </location>
</feature>
<sequence>MTLARFLRAALTVAAMGMALHVVAAPSGARISATVAERAQRGQPVDVMIVLDDTLEQRQLRSSVGPLALHRRLGRDEHARVVRARRALLGALKVDVLAAAAEPDVEVLRDYDQLPVMHARVRSARALENLRRQGRIRSIDAVVAVRPALTESLARIQQPAALAAGHVGAGTTVAVLDTGVDYARAAFGSCSSPGGSCKVAVALDFATPDGARDTGSFHGTNVAGIVLGVAPGARVAALDVFEADGLAYSNVIINAINWCIANKATYNIAAINMSLGGGRHFAALAPTDAWGTAIANAVAAGIVVVAATGNNGYSDSISAPAAYANVVSVGATHDAGGSTDQVTSFSNSAPFMTMLAPGSMISAAGITMQGTSQATPHVAGAAAVLRASYPNDTVSALVTKLKLGATVTDGRNGVPKPLLDLQASLAIPPETYRITISRGGKGSGTVTGNAGNLNCGSTCSADITNGASVTLKALHGAGSQFVGWSGACTGGEIGCTVPMTAARSVTATFAASTAEDFLGGGALPPGWATASGASAGWAPTSSGPYVGTHALKAATVGHGQVAGISVGGSFRAGDISFARRVSSEAGQDQLQFFIDGQLQDSWSGEVPWGMVHFPISAGQHTLTWRYTKNGSGSAGADSAWIDSVNLPWAATSAREARHDFNGDGRADILWRHDVSGAVTLWHMDGATRLSGSGRLPNPSDKNWRVAGTGDFDGDGRADILWRHGLHGGNSVWFMDGLVRTSIGKPPTIADVQWEVVGVADFDGDGKDDVQWRHRTSRRNLIWLMDGATRRSSTELPNPSDPNWQMVGARDFDGDGKADLLLRNGANGATVLWTMDGAVRTATARLPDLTDLNWRVAGTGDLDGDGKSDIVWRNGSTRAVMVWLMNGAVRLASATVGTPSDAGWRVAAVADLNADGKADILLRHASTGALSAWTMNGTSRTGVGQPPGMGDLGWKTVAPRAYPN</sequence>
<dbReference type="Pfam" id="PF18998">
    <property type="entry name" value="Flg_new_2"/>
    <property type="match status" value="1"/>
</dbReference>
<keyword evidence="1 5" id="KW-0645">Protease</keyword>
<protein>
    <recommendedName>
        <fullName evidence="11">Peptidase S8/S53 domain-containing protein</fullName>
    </recommendedName>
</protein>
<comment type="caution">
    <text evidence="9">The sequence shown here is derived from an EMBL/GenBank/DDBJ whole genome shotgun (WGS) entry which is preliminary data.</text>
</comment>
<feature type="domain" description="Peptidase S8/S53" evidence="7">
    <location>
        <begin position="168"/>
        <end position="399"/>
    </location>
</feature>
<dbReference type="GO" id="GO:0006508">
    <property type="term" value="P:proteolysis"/>
    <property type="evidence" value="ECO:0007669"/>
    <property type="project" value="UniProtKB-KW"/>
</dbReference>
<dbReference type="Gene3D" id="2.130.10.130">
    <property type="entry name" value="Integrin alpha, N-terminal"/>
    <property type="match status" value="2"/>
</dbReference>
<dbReference type="Proteomes" id="UP000288178">
    <property type="component" value="Unassembled WGS sequence"/>
</dbReference>
<dbReference type="Pfam" id="PF00082">
    <property type="entry name" value="Peptidase_S8"/>
    <property type="match status" value="1"/>
</dbReference>
<dbReference type="PROSITE" id="PS00137">
    <property type="entry name" value="SUBTILASE_HIS"/>
    <property type="match status" value="1"/>
</dbReference>
<reference evidence="9 10" key="1">
    <citation type="submission" date="2019-01" db="EMBL/GenBank/DDBJ databases">
        <authorList>
            <person name="Chen W.-M."/>
        </authorList>
    </citation>
    <scope>NUCLEOTIDE SEQUENCE [LARGE SCALE GENOMIC DNA]</scope>
    <source>
        <strain evidence="9 10">ICH-3</strain>
    </source>
</reference>
<feature type="signal peptide" evidence="6">
    <location>
        <begin position="1"/>
        <end position="24"/>
    </location>
</feature>
<dbReference type="Pfam" id="PF13517">
    <property type="entry name" value="FG-GAP_3"/>
    <property type="match status" value="3"/>
</dbReference>
<dbReference type="PROSITE" id="PS00138">
    <property type="entry name" value="SUBTILASE_SER"/>
    <property type="match status" value="1"/>
</dbReference>
<dbReference type="EMBL" id="SACT01000001">
    <property type="protein sequence ID" value="RVT54321.1"/>
    <property type="molecule type" value="Genomic_DNA"/>
</dbReference>
<evidence type="ECO:0000259" key="8">
    <source>
        <dbReference type="Pfam" id="PF18998"/>
    </source>
</evidence>
<dbReference type="InterPro" id="IPR015500">
    <property type="entry name" value="Peptidase_S8_subtilisin-rel"/>
</dbReference>
<feature type="active site" description="Charge relay system" evidence="5">
    <location>
        <position position="177"/>
    </location>
</feature>
<feature type="active site" description="Charge relay system" evidence="5">
    <location>
        <position position="372"/>
    </location>
</feature>
<gene>
    <name evidence="9" type="ORF">ENE75_05580</name>
</gene>
<dbReference type="GO" id="GO:0004252">
    <property type="term" value="F:serine-type endopeptidase activity"/>
    <property type="evidence" value="ECO:0007669"/>
    <property type="project" value="UniProtKB-UniRule"/>
</dbReference>
<evidence type="ECO:0000256" key="6">
    <source>
        <dbReference type="SAM" id="SignalP"/>
    </source>
</evidence>
<name>A0A3S2VZZ4_9BURK</name>
<keyword evidence="10" id="KW-1185">Reference proteome</keyword>
<dbReference type="PROSITE" id="PS51892">
    <property type="entry name" value="SUBTILASE"/>
    <property type="match status" value="1"/>
</dbReference>
<keyword evidence="3 5" id="KW-0378">Hydrolase</keyword>
<dbReference type="AlphaFoldDB" id="A0A3S2VZZ4"/>
<dbReference type="InterPro" id="IPR000209">
    <property type="entry name" value="Peptidase_S8/S53_dom"/>
</dbReference>
<feature type="domain" description="Bacterial repeat" evidence="8">
    <location>
        <begin position="444"/>
        <end position="511"/>
    </location>
</feature>
<dbReference type="InterPro" id="IPR028994">
    <property type="entry name" value="Integrin_alpha_N"/>
</dbReference>
<dbReference type="RefSeq" id="WP_128196399.1">
    <property type="nucleotide sequence ID" value="NZ_SACT01000001.1"/>
</dbReference>